<dbReference type="PROSITE" id="PS51132">
    <property type="entry name" value="OLF"/>
    <property type="match status" value="1"/>
</dbReference>
<evidence type="ECO:0000259" key="5">
    <source>
        <dbReference type="PROSITE" id="PS51132"/>
    </source>
</evidence>
<evidence type="ECO:0000256" key="1">
    <source>
        <dbReference type="ARBA" id="ARBA00004613"/>
    </source>
</evidence>
<organism evidence="6 7">
    <name type="scientific">Eleutherodactylus coqui</name>
    <name type="common">Puerto Rican coqui</name>
    <dbReference type="NCBI Taxonomy" id="57060"/>
    <lineage>
        <taxon>Eukaryota</taxon>
        <taxon>Metazoa</taxon>
        <taxon>Chordata</taxon>
        <taxon>Craniata</taxon>
        <taxon>Vertebrata</taxon>
        <taxon>Euteleostomi</taxon>
        <taxon>Amphibia</taxon>
        <taxon>Batrachia</taxon>
        <taxon>Anura</taxon>
        <taxon>Neobatrachia</taxon>
        <taxon>Hyloidea</taxon>
        <taxon>Eleutherodactylidae</taxon>
        <taxon>Eleutherodactylinae</taxon>
        <taxon>Eleutherodactylus</taxon>
        <taxon>Eleutherodactylus</taxon>
    </lineage>
</organism>
<feature type="domain" description="Olfactomedin-like" evidence="5">
    <location>
        <begin position="193"/>
        <end position="457"/>
    </location>
</feature>
<name>A0A8J6JM94_ELECQ</name>
<gene>
    <name evidence="6" type="ORF">GDO78_022874</name>
</gene>
<feature type="chain" id="PRO_5035152493" description="Olfactomedin-like domain-containing protein" evidence="4">
    <location>
        <begin position="17"/>
        <end position="465"/>
    </location>
</feature>
<dbReference type="AlphaFoldDB" id="A0A8J6JM94"/>
<evidence type="ECO:0000313" key="7">
    <source>
        <dbReference type="Proteomes" id="UP000770717"/>
    </source>
</evidence>
<dbReference type="PANTHER" id="PTHR23192:SF7">
    <property type="entry name" value="OLFACTOMEDIN-4"/>
    <property type="match status" value="1"/>
</dbReference>
<dbReference type="EMBL" id="WNTK01000910">
    <property type="protein sequence ID" value="KAG9468363.1"/>
    <property type="molecule type" value="Genomic_DNA"/>
</dbReference>
<feature type="signal peptide" evidence="4">
    <location>
        <begin position="1"/>
        <end position="16"/>
    </location>
</feature>
<dbReference type="GO" id="GO:0005615">
    <property type="term" value="C:extracellular space"/>
    <property type="evidence" value="ECO:0007669"/>
    <property type="project" value="TreeGrafter"/>
</dbReference>
<dbReference type="Proteomes" id="UP000770717">
    <property type="component" value="Unassembled WGS sequence"/>
</dbReference>
<evidence type="ECO:0000256" key="3">
    <source>
        <dbReference type="PROSITE-ProRule" id="PRU00446"/>
    </source>
</evidence>
<reference evidence="6" key="1">
    <citation type="thesis" date="2020" institute="ProQuest LLC" country="789 East Eisenhower Parkway, Ann Arbor, MI, USA">
        <title>Comparative Genomics and Chromosome Evolution.</title>
        <authorList>
            <person name="Mudd A.B."/>
        </authorList>
    </citation>
    <scope>NUCLEOTIDE SEQUENCE</scope>
    <source>
        <strain evidence="6">HN-11 Male</strain>
        <tissue evidence="6">Kidney and liver</tissue>
    </source>
</reference>
<dbReference type="InterPro" id="IPR050605">
    <property type="entry name" value="Olfactomedin-like_domain"/>
</dbReference>
<dbReference type="PANTHER" id="PTHR23192">
    <property type="entry name" value="OLFACTOMEDIN-RELATED"/>
    <property type="match status" value="1"/>
</dbReference>
<comment type="caution">
    <text evidence="3">Lacks conserved residue(s) required for the propagation of feature annotation.</text>
</comment>
<keyword evidence="2" id="KW-0964">Secreted</keyword>
<dbReference type="InterPro" id="IPR003112">
    <property type="entry name" value="Olfac-like_dom"/>
</dbReference>
<evidence type="ECO:0000256" key="2">
    <source>
        <dbReference type="ARBA" id="ARBA00022525"/>
    </source>
</evidence>
<protein>
    <recommendedName>
        <fullName evidence="5">Olfactomedin-like domain-containing protein</fullName>
    </recommendedName>
</protein>
<dbReference type="Pfam" id="PF02191">
    <property type="entry name" value="OLF"/>
    <property type="match status" value="1"/>
</dbReference>
<comment type="caution">
    <text evidence="6">The sequence shown here is derived from an EMBL/GenBank/DDBJ whole genome shotgun (WGS) entry which is preliminary data.</text>
</comment>
<evidence type="ECO:0000256" key="4">
    <source>
        <dbReference type="SAM" id="SignalP"/>
    </source>
</evidence>
<keyword evidence="7" id="KW-1185">Reference proteome</keyword>
<accession>A0A8J6JM94</accession>
<comment type="subcellular location">
    <subcellularLocation>
        <location evidence="1">Secreted</location>
    </subcellularLocation>
</comment>
<sequence length="465" mass="53011">MITFFILLLGVGHNHAASLVHNSTGSLDELGVCHCSVVLPDSTFPADRFEMLQISNYNLTISVEKQISKIQHYESTLIIYMERLVNLTKRVEVMEMGGISYTELDFELVKLEIRQIEALILQMKTSMNGTNVLVEALYVEIHNLSITVSQLEVYDKNNVLVIRREIAALKKRLENCEKNQTNPKPDPPADSGTCQHGIITNISKPFIVQLNYYGFNYKSGGWGSDSLAGADQNIQWVAPMTTDARMMNYLRVYPSYNDLLMYQHNIDRGISSPNYGQGGGMIMFNKTMYYNCYNNGKLCKYNPQLNTMEPSVNLPNAAYNNRFSYSSSPYQDIDMASDEEGLWAIYSTEENAGNVIISKIDPITLAVKQTWNTTQYKPAATNAFMACGVLYVTRALSTKREEIFYMYDTKTNKEGWPRVPLEKPKENVQSLSYNPNDRKLYMYNEGYLVNYDLYFTSPQEDKSQI</sequence>
<keyword evidence="4" id="KW-0732">Signal</keyword>
<dbReference type="GO" id="GO:0007165">
    <property type="term" value="P:signal transduction"/>
    <property type="evidence" value="ECO:0007669"/>
    <property type="project" value="TreeGrafter"/>
</dbReference>
<evidence type="ECO:0000313" key="6">
    <source>
        <dbReference type="EMBL" id="KAG9468363.1"/>
    </source>
</evidence>
<dbReference type="SMART" id="SM00284">
    <property type="entry name" value="OLF"/>
    <property type="match status" value="1"/>
</dbReference>
<dbReference type="OrthoDB" id="8626508at2759"/>
<proteinExistence type="predicted"/>